<dbReference type="PANTHER" id="PTHR22550:SF5">
    <property type="entry name" value="LEUCINE ZIPPER PROTEIN 4"/>
    <property type="match status" value="1"/>
</dbReference>
<dbReference type="Pfam" id="PF03323">
    <property type="entry name" value="GerA"/>
    <property type="match status" value="1"/>
</dbReference>
<keyword evidence="5" id="KW-1185">Reference proteome</keyword>
<feature type="transmembrane region" description="Helical" evidence="3">
    <location>
        <begin position="317"/>
        <end position="335"/>
    </location>
</feature>
<proteinExistence type="inferred from homology"/>
<accession>A0A7X0SPB1</accession>
<comment type="caution">
    <text evidence="4">The sequence shown here is derived from an EMBL/GenBank/DDBJ whole genome shotgun (WGS) entry which is preliminary data.</text>
</comment>
<evidence type="ECO:0000256" key="2">
    <source>
        <dbReference type="ARBA" id="ARBA00023136"/>
    </source>
</evidence>
<evidence type="ECO:0000313" key="4">
    <source>
        <dbReference type="EMBL" id="MBB6733682.1"/>
    </source>
</evidence>
<dbReference type="PANTHER" id="PTHR22550">
    <property type="entry name" value="SPORE GERMINATION PROTEIN"/>
    <property type="match status" value="1"/>
</dbReference>
<evidence type="ECO:0000313" key="5">
    <source>
        <dbReference type="Proteomes" id="UP000564644"/>
    </source>
</evidence>
<dbReference type="PIRSF" id="PIRSF005690">
    <property type="entry name" value="GerBA"/>
    <property type="match status" value="1"/>
</dbReference>
<feature type="transmembrane region" description="Helical" evidence="3">
    <location>
        <begin position="342"/>
        <end position="362"/>
    </location>
</feature>
<name>A0A7X0SPB1_9BACL</name>
<keyword evidence="2 3" id="KW-0472">Membrane</keyword>
<dbReference type="RefSeq" id="WP_185131335.1">
    <property type="nucleotide sequence ID" value="NZ_JACJVO010000028.1"/>
</dbReference>
<protein>
    <submittedName>
        <fullName evidence="4">Spore germination protein</fullName>
    </submittedName>
</protein>
<organism evidence="4 5">
    <name type="scientific">Cohnella zeiphila</name>
    <dbReference type="NCBI Taxonomy" id="2761120"/>
    <lineage>
        <taxon>Bacteria</taxon>
        <taxon>Bacillati</taxon>
        <taxon>Bacillota</taxon>
        <taxon>Bacilli</taxon>
        <taxon>Bacillales</taxon>
        <taxon>Paenibacillaceae</taxon>
        <taxon>Cohnella</taxon>
    </lineage>
</organism>
<dbReference type="GO" id="GO:0009847">
    <property type="term" value="P:spore germination"/>
    <property type="evidence" value="ECO:0007669"/>
    <property type="project" value="InterPro"/>
</dbReference>
<dbReference type="GO" id="GO:0016020">
    <property type="term" value="C:membrane"/>
    <property type="evidence" value="ECO:0007669"/>
    <property type="project" value="InterPro"/>
</dbReference>
<gene>
    <name evidence="4" type="ORF">H7C18_22410</name>
</gene>
<comment type="similarity">
    <text evidence="1">Belongs to the GerABKA family.</text>
</comment>
<evidence type="ECO:0000256" key="3">
    <source>
        <dbReference type="SAM" id="Phobius"/>
    </source>
</evidence>
<dbReference type="InterPro" id="IPR004995">
    <property type="entry name" value="Spore_Ger"/>
</dbReference>
<keyword evidence="3" id="KW-1133">Transmembrane helix</keyword>
<keyword evidence="3" id="KW-0812">Transmembrane</keyword>
<feature type="transmembrane region" description="Helical" evidence="3">
    <location>
        <begin position="400"/>
        <end position="427"/>
    </location>
</feature>
<dbReference type="EMBL" id="JACJVO010000028">
    <property type="protein sequence ID" value="MBB6733682.1"/>
    <property type="molecule type" value="Genomic_DNA"/>
</dbReference>
<feature type="transmembrane region" description="Helical" evidence="3">
    <location>
        <begin position="368"/>
        <end position="388"/>
    </location>
</feature>
<dbReference type="InterPro" id="IPR050768">
    <property type="entry name" value="UPF0353/GerABKA_families"/>
</dbReference>
<evidence type="ECO:0000256" key="1">
    <source>
        <dbReference type="ARBA" id="ARBA00005278"/>
    </source>
</evidence>
<feature type="transmembrane region" description="Helical" evidence="3">
    <location>
        <begin position="278"/>
        <end position="297"/>
    </location>
</feature>
<dbReference type="Proteomes" id="UP000564644">
    <property type="component" value="Unassembled WGS sequence"/>
</dbReference>
<dbReference type="AlphaFoldDB" id="A0A7X0SPB1"/>
<reference evidence="4 5" key="1">
    <citation type="submission" date="2020-08" db="EMBL/GenBank/DDBJ databases">
        <title>Cohnella phylogeny.</title>
        <authorList>
            <person name="Dunlap C."/>
        </authorList>
    </citation>
    <scope>NUCLEOTIDE SEQUENCE [LARGE SCALE GENOMIC DNA]</scope>
    <source>
        <strain evidence="4 5">CBP 2801</strain>
    </source>
</reference>
<sequence length="472" mass="51893">MRLEELKELFDRCDDVQFYRQPFPESQDATLVYCRSLSDQQLINELVLPELQNAYAVTRFSEIGAVRAAIGALTEPAEDLDSVGRAVFRGCVIVYFEHLNAALGMSIERIPNRQTEESNMDVSIRGPKDGLVEDLHINVGLIRKRLPTPALGMEEFAVGRNSRTRVGLLYLKGKIQLATLNEIRSRLAEVGPKLEELTSAAQLEESISDHPYSLFPLTVYTGRGDFIAACLNKGRFAILIDGVPGAMIAPSTLFLLLKTPEDTHFSFITANFGQVLRLFSLLLSAFLPSFFIALIGYHQDQIPFPLLSTIVLTRLGIPLSGPMEMFLILFFLELFKEAGYRLPSLIGQTLTVVGGLIIGDAAVRSGLISPGLVVVGAISIVAGSTLISQTLTGTVGVLRYFSLLFASFLGMYGFMLSVLFLVVYLSGLTSFGVPFLAPVTTLTAKDVWHAFWTVPRKLGGFVPIYLRRNNKG</sequence>